<sequence>MIGSTHFAVRATVLPTYGPWDGRKVEPHAVTNSAVGHDVKLASGIKRFFPILQWGRDYRADTFVNDGLAALIVTIMLIPQSLAYALLAGLPPQVGLYASILPLVAYAVFGTSRALAVGPVAVISLMTAAAAGNLAAQGSPEYLAIAILLALISGIMLLLMGVFRMGFVANFLSHPVISGFITASGILIAVSQLKHILGVQVSGHNLIEIGSSLLAKIDDTNLPTLIIGAVSTLFLFWVRGNLKPLFMKIGLSEKSANIASRIGPVIAVVVAISTVALLRLDTQGVAIVGRIPEGLPPLTVPDFDMGLWISLLGSSFVIALIGFVESVSVAQTLAAKKRQRIDPDQELVGLGAANVAAAFSGGYPVTGGFARSAVNFDAGAETPAAGALTAIGIALATLFLTPLLYFLPIATLAATIIVAVLSLVNIGDIREAWTYSKSDFAAMTATIAMTLLVGVEAGVFAGVILSIALFLYRSSRPHFAIVGQVRDTEHFRNVARHDVWTNPRLVSIRIDESLYFANARYLEDTIYDLALSSDTVEHVVLMCSAVNAIDLSALESLEAINDRLQSAGVLLHLSEVKGPVMDRLKRSHLLERLSGKVFQSQMDAIRGTTDTAHGTVLDYHL</sequence>
<evidence type="ECO:0000313" key="8">
    <source>
        <dbReference type="Proteomes" id="UP001161391"/>
    </source>
</evidence>
<organism evidence="7 8">
    <name type="scientific">Algimonas ampicilliniresistens</name>
    <dbReference type="NCBI Taxonomy" id="1298735"/>
    <lineage>
        <taxon>Bacteria</taxon>
        <taxon>Pseudomonadati</taxon>
        <taxon>Pseudomonadota</taxon>
        <taxon>Alphaproteobacteria</taxon>
        <taxon>Maricaulales</taxon>
        <taxon>Robiginitomaculaceae</taxon>
        <taxon>Algimonas</taxon>
    </lineage>
</organism>
<dbReference type="InterPro" id="IPR036513">
    <property type="entry name" value="STAS_dom_sf"/>
</dbReference>
<evidence type="ECO:0000259" key="6">
    <source>
        <dbReference type="PROSITE" id="PS50801"/>
    </source>
</evidence>
<dbReference type="Pfam" id="PF00916">
    <property type="entry name" value="Sulfate_transp"/>
    <property type="match status" value="1"/>
</dbReference>
<dbReference type="InterPro" id="IPR002645">
    <property type="entry name" value="STAS_dom"/>
</dbReference>
<reference evidence="7" key="2">
    <citation type="submission" date="2023-01" db="EMBL/GenBank/DDBJ databases">
        <title>Draft genome sequence of Algimonas ampicilliniresistens strain NBRC 108219.</title>
        <authorList>
            <person name="Sun Q."/>
            <person name="Mori K."/>
        </authorList>
    </citation>
    <scope>NUCLEOTIDE SEQUENCE</scope>
    <source>
        <strain evidence="7">NBRC 108219</strain>
    </source>
</reference>
<keyword evidence="4 5" id="KW-0472">Membrane</keyword>
<feature type="domain" description="STAS" evidence="6">
    <location>
        <begin position="495"/>
        <end position="608"/>
    </location>
</feature>
<dbReference type="PROSITE" id="PS50801">
    <property type="entry name" value="STAS"/>
    <property type="match status" value="1"/>
</dbReference>
<evidence type="ECO:0000256" key="3">
    <source>
        <dbReference type="ARBA" id="ARBA00022989"/>
    </source>
</evidence>
<proteinExistence type="predicted"/>
<feature type="transmembrane region" description="Helical" evidence="5">
    <location>
        <begin position="347"/>
        <end position="370"/>
    </location>
</feature>
<feature type="transmembrane region" description="Helical" evidence="5">
    <location>
        <begin position="93"/>
        <end position="109"/>
    </location>
</feature>
<dbReference type="EMBL" id="BSNK01000002">
    <property type="protein sequence ID" value="GLQ24737.1"/>
    <property type="molecule type" value="Genomic_DNA"/>
</dbReference>
<dbReference type="PANTHER" id="PTHR11814">
    <property type="entry name" value="SULFATE TRANSPORTER"/>
    <property type="match status" value="1"/>
</dbReference>
<feature type="transmembrane region" description="Helical" evidence="5">
    <location>
        <begin position="220"/>
        <end position="238"/>
    </location>
</feature>
<feature type="transmembrane region" description="Helical" evidence="5">
    <location>
        <begin position="405"/>
        <end position="427"/>
    </location>
</feature>
<keyword evidence="8" id="KW-1185">Reference proteome</keyword>
<dbReference type="InterPro" id="IPR011547">
    <property type="entry name" value="SLC26A/SulP_dom"/>
</dbReference>
<evidence type="ECO:0000256" key="5">
    <source>
        <dbReference type="SAM" id="Phobius"/>
    </source>
</evidence>
<feature type="transmembrane region" description="Helical" evidence="5">
    <location>
        <begin position="258"/>
        <end position="278"/>
    </location>
</feature>
<feature type="transmembrane region" description="Helical" evidence="5">
    <location>
        <begin position="68"/>
        <end position="87"/>
    </location>
</feature>
<accession>A0ABQ5VCP7</accession>
<name>A0ABQ5VCP7_9PROT</name>
<dbReference type="SUPFAM" id="SSF52091">
    <property type="entry name" value="SpoIIaa-like"/>
    <property type="match status" value="1"/>
</dbReference>
<evidence type="ECO:0000313" key="7">
    <source>
        <dbReference type="EMBL" id="GLQ24737.1"/>
    </source>
</evidence>
<reference evidence="7" key="1">
    <citation type="journal article" date="2014" name="Int. J. Syst. Evol. Microbiol.">
        <title>Complete genome of a new Firmicutes species belonging to the dominant human colonic microbiota ('Ruminococcus bicirculans') reveals two chromosomes and a selective capacity to utilize plant glucans.</title>
        <authorList>
            <consortium name="NISC Comparative Sequencing Program"/>
            <person name="Wegmann U."/>
            <person name="Louis P."/>
            <person name="Goesmann A."/>
            <person name="Henrissat B."/>
            <person name="Duncan S.H."/>
            <person name="Flint H.J."/>
        </authorList>
    </citation>
    <scope>NUCLEOTIDE SEQUENCE</scope>
    <source>
        <strain evidence="7">NBRC 108219</strain>
    </source>
</reference>
<dbReference type="NCBIfam" id="TIGR00815">
    <property type="entry name" value="sulP"/>
    <property type="match status" value="1"/>
</dbReference>
<feature type="transmembrane region" description="Helical" evidence="5">
    <location>
        <begin position="175"/>
        <end position="193"/>
    </location>
</feature>
<protein>
    <submittedName>
        <fullName evidence="7">Sodium-independent anion transporter</fullName>
    </submittedName>
</protein>
<feature type="transmembrane region" description="Helical" evidence="5">
    <location>
        <begin position="116"/>
        <end position="136"/>
    </location>
</feature>
<dbReference type="Proteomes" id="UP001161391">
    <property type="component" value="Unassembled WGS sequence"/>
</dbReference>
<keyword evidence="2 5" id="KW-0812">Transmembrane</keyword>
<evidence type="ECO:0000256" key="1">
    <source>
        <dbReference type="ARBA" id="ARBA00004141"/>
    </source>
</evidence>
<evidence type="ECO:0000256" key="2">
    <source>
        <dbReference type="ARBA" id="ARBA00022692"/>
    </source>
</evidence>
<feature type="transmembrane region" description="Helical" evidence="5">
    <location>
        <begin position="447"/>
        <end position="472"/>
    </location>
</feature>
<dbReference type="CDD" id="cd07042">
    <property type="entry name" value="STAS_SulP_like_sulfate_transporter"/>
    <property type="match status" value="1"/>
</dbReference>
<dbReference type="Gene3D" id="3.30.750.24">
    <property type="entry name" value="STAS domain"/>
    <property type="match status" value="1"/>
</dbReference>
<gene>
    <name evidence="7" type="ORF">GCM10007853_26110</name>
</gene>
<feature type="transmembrane region" description="Helical" evidence="5">
    <location>
        <begin position="305"/>
        <end position="327"/>
    </location>
</feature>
<evidence type="ECO:0000256" key="4">
    <source>
        <dbReference type="ARBA" id="ARBA00023136"/>
    </source>
</evidence>
<dbReference type="InterPro" id="IPR001902">
    <property type="entry name" value="SLC26A/SulP_fam"/>
</dbReference>
<comment type="caution">
    <text evidence="7">The sequence shown here is derived from an EMBL/GenBank/DDBJ whole genome shotgun (WGS) entry which is preliminary data.</text>
</comment>
<feature type="transmembrane region" description="Helical" evidence="5">
    <location>
        <begin position="142"/>
        <end position="163"/>
    </location>
</feature>
<keyword evidence="3 5" id="KW-1133">Transmembrane helix</keyword>
<feature type="transmembrane region" description="Helical" evidence="5">
    <location>
        <begin position="382"/>
        <end position="400"/>
    </location>
</feature>
<dbReference type="Pfam" id="PF01740">
    <property type="entry name" value="STAS"/>
    <property type="match status" value="1"/>
</dbReference>
<comment type="subcellular location">
    <subcellularLocation>
        <location evidence="1">Membrane</location>
        <topology evidence="1">Multi-pass membrane protein</topology>
    </subcellularLocation>
</comment>